<organism evidence="8 10">
    <name type="scientific">Rotaria sordida</name>
    <dbReference type="NCBI Taxonomy" id="392033"/>
    <lineage>
        <taxon>Eukaryota</taxon>
        <taxon>Metazoa</taxon>
        <taxon>Spiralia</taxon>
        <taxon>Gnathifera</taxon>
        <taxon>Rotifera</taxon>
        <taxon>Eurotatoria</taxon>
        <taxon>Bdelloidea</taxon>
        <taxon>Philodinida</taxon>
        <taxon>Philodinidae</taxon>
        <taxon>Rotaria</taxon>
    </lineage>
</organism>
<accession>A0A813UAA9</accession>
<dbReference type="InterPro" id="IPR013783">
    <property type="entry name" value="Ig-like_fold"/>
</dbReference>
<name>A0A813UAA9_9BILA</name>
<evidence type="ECO:0000256" key="4">
    <source>
        <dbReference type="ARBA" id="ARBA00023319"/>
    </source>
</evidence>
<dbReference type="PROSITE" id="PS50853">
    <property type="entry name" value="FN3"/>
    <property type="match status" value="2"/>
</dbReference>
<protein>
    <submittedName>
        <fullName evidence="8">Uncharacterized protein</fullName>
    </submittedName>
</protein>
<dbReference type="EMBL" id="CAJOBD010000865">
    <property type="protein sequence ID" value="CAF3729389.1"/>
    <property type="molecule type" value="Genomic_DNA"/>
</dbReference>
<keyword evidence="5" id="KW-0472">Membrane</keyword>
<dbReference type="AlphaFoldDB" id="A0A813UAA9"/>
<evidence type="ECO:0000259" key="6">
    <source>
        <dbReference type="PROSITE" id="PS50835"/>
    </source>
</evidence>
<feature type="domain" description="Fibronectin type-III" evidence="7">
    <location>
        <begin position="617"/>
        <end position="713"/>
    </location>
</feature>
<dbReference type="Pfam" id="PF13927">
    <property type="entry name" value="Ig_3"/>
    <property type="match status" value="1"/>
</dbReference>
<keyword evidence="2" id="KW-0677">Repeat</keyword>
<dbReference type="InterPro" id="IPR036179">
    <property type="entry name" value="Ig-like_dom_sf"/>
</dbReference>
<gene>
    <name evidence="9" type="ORF">JBS370_LOCUS11311</name>
    <name evidence="8" type="ORF">ZHD862_LOCUS3367</name>
</gene>
<evidence type="ECO:0000313" key="9">
    <source>
        <dbReference type="EMBL" id="CAF3729389.1"/>
    </source>
</evidence>
<feature type="domain" description="Fibronectin type-III" evidence="7">
    <location>
        <begin position="515"/>
        <end position="614"/>
    </location>
</feature>
<comment type="caution">
    <text evidence="8">The sequence shown here is derived from an EMBL/GenBank/DDBJ whole genome shotgun (WGS) entry which is preliminary data.</text>
</comment>
<keyword evidence="4" id="KW-0393">Immunoglobulin domain</keyword>
<dbReference type="InterPro" id="IPR036116">
    <property type="entry name" value="FN3_sf"/>
</dbReference>
<dbReference type="SUPFAM" id="SSF49265">
    <property type="entry name" value="Fibronectin type III"/>
    <property type="match status" value="1"/>
</dbReference>
<dbReference type="CDD" id="cd00063">
    <property type="entry name" value="FN3"/>
    <property type="match status" value="2"/>
</dbReference>
<feature type="domain" description="Ig-like" evidence="6">
    <location>
        <begin position="414"/>
        <end position="509"/>
    </location>
</feature>
<dbReference type="Pfam" id="PF00041">
    <property type="entry name" value="fn3"/>
    <property type="match status" value="1"/>
</dbReference>
<dbReference type="InterPro" id="IPR003961">
    <property type="entry name" value="FN3_dom"/>
</dbReference>
<sequence>MLKLLHILIFIVICLIEIVYNQLIIQPAELIVSRYQFKPFIALCTGQKSTRVVTWRSPSQIDIEEDNNARITVERKRAGLRLRIRNLTENDQGIWKCLGFDQDGKSFSNTLQIVVKIPITFLSEPIQYAELNSAVLIKCRVISNPSAEISWFKGQNRIELLSSNYEQTNDGLKINRVSSVDNDIFWCQADVIETGESKDYQIQVILAQAITSSKITCISPCAVEKRTATLICEANGIPSPQFSWFYGQNDHAMINGVSKYIIRGNRLIINYVDQTDSGRYSCHTFNDFDKKGQKTEYILNVIIPPYLLPISPIEISIDENFPLKQVGFICRVERASIDSLSLEWLYANNTSVQAINGISIDTTQLTTQRLIKLNFSPIRREHHGNYTCLAKNLADVTSTVAQLIVKYKPVFIEPKMIDVYSVPNYRAIMKCQIDSYPPPVIQWVKIIQEHDINQVILEDNHPQVIDIFTKQIGSTFYETQLTYNPSEEDFGLNFECRANNSRIEKHSITLQHAEPPGPVRVPEIKPSSNTIELNVQPSLDIGGLPLLQYIVKYEQIDVPNSLRTISFPVVSNQSQTIEIKSLQAASLYRIQVAAENHAGQSVFSIPIQAKTFSGEVPQFSLSNASCLNHQSCLIKWFIEYDGGSTISRAEIFYAIIDGTNKVGKLSKPIHIEPYTTEYEFKELKPKTNYLIIVRLFNTAGYSEEKIRIMTDSTSICKTGCPSKPSVFIIAIIITGIIIGATIIFILLILNRVLLTRHGYRNPKSSRIINRRITDDE</sequence>
<feature type="domain" description="Ig-like" evidence="6">
    <location>
        <begin position="305"/>
        <end position="401"/>
    </location>
</feature>
<dbReference type="SUPFAM" id="SSF48726">
    <property type="entry name" value="Immunoglobulin"/>
    <property type="match status" value="5"/>
</dbReference>
<dbReference type="InterPro" id="IPR007110">
    <property type="entry name" value="Ig-like_dom"/>
</dbReference>
<dbReference type="EMBL" id="CAJNOT010000072">
    <property type="protein sequence ID" value="CAF0820655.1"/>
    <property type="molecule type" value="Genomic_DNA"/>
</dbReference>
<dbReference type="InterPro" id="IPR051170">
    <property type="entry name" value="Neural/epithelial_adhesion"/>
</dbReference>
<dbReference type="Gene3D" id="2.60.40.10">
    <property type="entry name" value="Immunoglobulins"/>
    <property type="match status" value="7"/>
</dbReference>
<dbReference type="SMART" id="SM00409">
    <property type="entry name" value="IG"/>
    <property type="match status" value="4"/>
</dbReference>
<feature type="transmembrane region" description="Helical" evidence="5">
    <location>
        <begin position="726"/>
        <end position="749"/>
    </location>
</feature>
<proteinExistence type="predicted"/>
<evidence type="ECO:0000256" key="3">
    <source>
        <dbReference type="ARBA" id="ARBA00023157"/>
    </source>
</evidence>
<keyword evidence="3" id="KW-1015">Disulfide bond</keyword>
<feature type="domain" description="Ig-like" evidence="6">
    <location>
        <begin position="224"/>
        <end position="300"/>
    </location>
</feature>
<reference evidence="8" key="1">
    <citation type="submission" date="2021-02" db="EMBL/GenBank/DDBJ databases">
        <authorList>
            <person name="Nowell W R."/>
        </authorList>
    </citation>
    <scope>NUCLEOTIDE SEQUENCE</scope>
</reference>
<evidence type="ECO:0000313" key="8">
    <source>
        <dbReference type="EMBL" id="CAF0820655.1"/>
    </source>
</evidence>
<dbReference type="CDD" id="cd00096">
    <property type="entry name" value="Ig"/>
    <property type="match status" value="1"/>
</dbReference>
<dbReference type="Proteomes" id="UP000663864">
    <property type="component" value="Unassembled WGS sequence"/>
</dbReference>
<dbReference type="SMART" id="SM00408">
    <property type="entry name" value="IGc2"/>
    <property type="match status" value="4"/>
</dbReference>
<keyword evidence="5" id="KW-1133">Transmembrane helix</keyword>
<dbReference type="PANTHER" id="PTHR12231:SF253">
    <property type="entry name" value="DPR-INTERACTING PROTEIN ETA, ISOFORM B-RELATED"/>
    <property type="match status" value="1"/>
</dbReference>
<dbReference type="InterPro" id="IPR013098">
    <property type="entry name" value="Ig_I-set"/>
</dbReference>
<dbReference type="InterPro" id="IPR003598">
    <property type="entry name" value="Ig_sub2"/>
</dbReference>
<keyword evidence="5" id="KW-0812">Transmembrane</keyword>
<dbReference type="Pfam" id="PF07679">
    <property type="entry name" value="I-set"/>
    <property type="match status" value="1"/>
</dbReference>
<dbReference type="PANTHER" id="PTHR12231">
    <property type="entry name" value="CTX-RELATED TYPE I TRANSMEMBRANE PROTEIN"/>
    <property type="match status" value="1"/>
</dbReference>
<dbReference type="Proteomes" id="UP000663836">
    <property type="component" value="Unassembled WGS sequence"/>
</dbReference>
<evidence type="ECO:0000313" key="10">
    <source>
        <dbReference type="Proteomes" id="UP000663864"/>
    </source>
</evidence>
<feature type="domain" description="Ig-like" evidence="6">
    <location>
        <begin position="118"/>
        <end position="203"/>
    </location>
</feature>
<evidence type="ECO:0000256" key="2">
    <source>
        <dbReference type="ARBA" id="ARBA00022737"/>
    </source>
</evidence>
<evidence type="ECO:0000256" key="1">
    <source>
        <dbReference type="ARBA" id="ARBA00022729"/>
    </source>
</evidence>
<dbReference type="PROSITE" id="PS50835">
    <property type="entry name" value="IG_LIKE"/>
    <property type="match status" value="4"/>
</dbReference>
<evidence type="ECO:0000256" key="5">
    <source>
        <dbReference type="SAM" id="Phobius"/>
    </source>
</evidence>
<keyword evidence="1" id="KW-0732">Signal</keyword>
<dbReference type="SMART" id="SM00060">
    <property type="entry name" value="FN3"/>
    <property type="match status" value="2"/>
</dbReference>
<dbReference type="InterPro" id="IPR003599">
    <property type="entry name" value="Ig_sub"/>
</dbReference>
<evidence type="ECO:0000259" key="7">
    <source>
        <dbReference type="PROSITE" id="PS50853"/>
    </source>
</evidence>